<evidence type="ECO:0000259" key="6">
    <source>
        <dbReference type="SMART" id="SM00013"/>
    </source>
</evidence>
<dbReference type="SUPFAM" id="SSF52058">
    <property type="entry name" value="L domain-like"/>
    <property type="match status" value="1"/>
</dbReference>
<dbReference type="EMBL" id="BAAFST010000011">
    <property type="protein sequence ID" value="GAB1296684.1"/>
    <property type="molecule type" value="Genomic_DNA"/>
</dbReference>
<dbReference type="PANTHER" id="PTHR24366">
    <property type="entry name" value="IG(IMMUNOGLOBULIN) AND LRR(LEUCINE RICH REPEAT) DOMAINS"/>
    <property type="match status" value="1"/>
</dbReference>
<keyword evidence="3" id="KW-0677">Repeat</keyword>
<name>A0ABQ0FBQ9_APOSI</name>
<dbReference type="Gene3D" id="3.80.10.10">
    <property type="entry name" value="Ribonuclease Inhibitor"/>
    <property type="match status" value="1"/>
</dbReference>
<dbReference type="PROSITE" id="PS51257">
    <property type="entry name" value="PROKAR_LIPOPROTEIN"/>
    <property type="match status" value="1"/>
</dbReference>
<dbReference type="InterPro" id="IPR032675">
    <property type="entry name" value="LRR_dom_sf"/>
</dbReference>
<comment type="caution">
    <text evidence="7">The sequence shown here is derived from an EMBL/GenBank/DDBJ whole genome shotgun (WGS) entry which is preliminary data.</text>
</comment>
<evidence type="ECO:0000313" key="7">
    <source>
        <dbReference type="EMBL" id="GAB1296684.1"/>
    </source>
</evidence>
<keyword evidence="2 5" id="KW-0732">Signal</keyword>
<feature type="region of interest" description="Disordered" evidence="4">
    <location>
        <begin position="379"/>
        <end position="493"/>
    </location>
</feature>
<keyword evidence="8" id="KW-1185">Reference proteome</keyword>
<reference evidence="7 8" key="1">
    <citation type="submission" date="2024-08" db="EMBL/GenBank/DDBJ databases">
        <title>The draft genome of Apodemus speciosus.</title>
        <authorList>
            <person name="Nabeshima K."/>
            <person name="Suzuki S."/>
            <person name="Onuma M."/>
        </authorList>
    </citation>
    <scope>NUCLEOTIDE SEQUENCE [LARGE SCALE GENOMIC DNA]</scope>
    <source>
        <strain evidence="7">IB14-021</strain>
    </source>
</reference>
<feature type="domain" description="LRRNT" evidence="6">
    <location>
        <begin position="21"/>
        <end position="54"/>
    </location>
</feature>
<dbReference type="Proteomes" id="UP001623349">
    <property type="component" value="Unassembled WGS sequence"/>
</dbReference>
<gene>
    <name evidence="7" type="ORF">APTSU1_001191900</name>
</gene>
<accession>A0ABQ0FBQ9</accession>
<dbReference type="SMART" id="SM00369">
    <property type="entry name" value="LRR_TYP"/>
    <property type="match status" value="8"/>
</dbReference>
<keyword evidence="1" id="KW-0433">Leucine-rich repeat</keyword>
<dbReference type="Pfam" id="PF01462">
    <property type="entry name" value="LRRNT"/>
    <property type="match status" value="1"/>
</dbReference>
<evidence type="ECO:0000256" key="3">
    <source>
        <dbReference type="ARBA" id="ARBA00022737"/>
    </source>
</evidence>
<proteinExistence type="predicted"/>
<dbReference type="InterPro" id="IPR003591">
    <property type="entry name" value="Leu-rich_rpt_typical-subtyp"/>
</dbReference>
<dbReference type="InterPro" id="IPR000372">
    <property type="entry name" value="LRRNT"/>
</dbReference>
<feature type="chain" id="PRO_5047205331" evidence="5">
    <location>
        <begin position="21"/>
        <end position="493"/>
    </location>
</feature>
<protein>
    <submittedName>
        <fullName evidence="7">Chondroadherin</fullName>
    </submittedName>
</protein>
<feature type="signal peptide" evidence="5">
    <location>
        <begin position="1"/>
        <end position="20"/>
    </location>
</feature>
<dbReference type="PROSITE" id="PS51450">
    <property type="entry name" value="LRR"/>
    <property type="match status" value="1"/>
</dbReference>
<evidence type="ECO:0000256" key="2">
    <source>
        <dbReference type="ARBA" id="ARBA00022729"/>
    </source>
</evidence>
<evidence type="ECO:0000256" key="1">
    <source>
        <dbReference type="ARBA" id="ARBA00022614"/>
    </source>
</evidence>
<dbReference type="InterPro" id="IPR001611">
    <property type="entry name" value="Leu-rich_rpt"/>
</dbReference>
<evidence type="ECO:0000256" key="4">
    <source>
        <dbReference type="SAM" id="MobiDB-lite"/>
    </source>
</evidence>
<feature type="compositionally biased region" description="Polar residues" evidence="4">
    <location>
        <begin position="469"/>
        <end position="481"/>
    </location>
</feature>
<organism evidence="7 8">
    <name type="scientific">Apodemus speciosus</name>
    <name type="common">Large Japanese field mouse</name>
    <dbReference type="NCBI Taxonomy" id="105296"/>
    <lineage>
        <taxon>Eukaryota</taxon>
        <taxon>Metazoa</taxon>
        <taxon>Chordata</taxon>
        <taxon>Craniata</taxon>
        <taxon>Vertebrata</taxon>
        <taxon>Euteleostomi</taxon>
        <taxon>Mammalia</taxon>
        <taxon>Eutheria</taxon>
        <taxon>Euarchontoglires</taxon>
        <taxon>Glires</taxon>
        <taxon>Rodentia</taxon>
        <taxon>Myomorpha</taxon>
        <taxon>Muroidea</taxon>
        <taxon>Muridae</taxon>
        <taxon>Murinae</taxon>
        <taxon>Apodemus</taxon>
    </lineage>
</organism>
<dbReference type="SMART" id="SM00013">
    <property type="entry name" value="LRRNT"/>
    <property type="match status" value="1"/>
</dbReference>
<sequence>MARVLLFSLVFLAILLPALAACPQNCHCHGDLQHVICDKVGLQKIPKVSETTKLLNLQRNNFPVLAANSFRTMPNLVSLHLQHCNIREVAAGAFRGLKQLIYLYLSHNDIRVLRAGAFDDLTELTYLYLDHNKVSELPRGLLSPLVNLFILQLNNNKIRELRAGAFQGAKDLRWLYLSENALSSLQPGSLDDVENLAKFHLDKNQLSSYPSAALSKLRVVEELKLSHNPLKSIPDNAFQSFGRYLETLWLDNTNLEKGVPSGLLIRDGTVLVPRMASGEASAPIATFSDAAFTGVTTLKHVHLENNRLSQLPSTFPFDNLETLTLTNNPWKCTCQLRGLRRVVGSQDFSTGCYLLLTSQVQGSAYSGHRCPPQLQIPHQEVQESRPPLNSPDPASPGDCLPLEKLLTFPRPPSSTPSPTASADLQSRPTPRYLLAGGTGLSTSTSDPPSGVLGRTLTPSPGTVPRLCRGSSQRSYCRTSNALPIGAKTPWSSG</sequence>
<evidence type="ECO:0000313" key="8">
    <source>
        <dbReference type="Proteomes" id="UP001623349"/>
    </source>
</evidence>
<dbReference type="Pfam" id="PF13855">
    <property type="entry name" value="LRR_8"/>
    <property type="match status" value="2"/>
</dbReference>
<evidence type="ECO:0000256" key="5">
    <source>
        <dbReference type="SAM" id="SignalP"/>
    </source>
</evidence>
<dbReference type="PANTHER" id="PTHR24366:SF161">
    <property type="entry name" value="TIR DOMAIN-CONTAINING PROTEIN"/>
    <property type="match status" value="1"/>
</dbReference>